<comment type="caution">
    <text evidence="2">The sequence shown here is derived from an EMBL/GenBank/DDBJ whole genome shotgun (WGS) entry which is preliminary data.</text>
</comment>
<dbReference type="PANTHER" id="PTHR23308">
    <property type="entry name" value="NUCLEAR INHIBITOR OF PROTEIN PHOSPHATASE-1"/>
    <property type="match status" value="1"/>
</dbReference>
<dbReference type="CDD" id="cd00060">
    <property type="entry name" value="FHA"/>
    <property type="match status" value="1"/>
</dbReference>
<dbReference type="SUPFAM" id="SSF49879">
    <property type="entry name" value="SMAD/FHA domain"/>
    <property type="match status" value="1"/>
</dbReference>
<dbReference type="InterPro" id="IPR000253">
    <property type="entry name" value="FHA_dom"/>
</dbReference>
<dbReference type="RefSeq" id="WP_208428572.1">
    <property type="nucleotide sequence ID" value="NZ_JAEPRJ010000001.1"/>
</dbReference>
<dbReference type="InterPro" id="IPR045962">
    <property type="entry name" value="DUF6382"/>
</dbReference>
<sequence>MENFSYVQDGGRNYLKSEPVGEVDYIVGMFAHNDIPAFVPVSFKSLNLENYFCYNMNGLIPINQSFEMNKLTADRIEAFLRSIIKAAKSLEEFLLPFDRLITDEAYIYESFGKKDEFYWIYGIESGNATFTRLFERLLDRVDYKDDSAVKMIYSLYQAAKESEGMQGVSTGGSLQRIREKAEEILSAPHMSLDMRARELIRLENERNITKSLKGFEAGTGDKSCRQEIEGADSMARRYRAEAESKKARTQKADIEETPKVKPSLFKKKQKEEKSDKTLFVKSKLKKVWDYLNADIGSKPEKLVELQAVGENELSYNVREVKQPKTEASDNVGEATTLLTGAMISNGIYCLKPEDTNEDNILLTEFPFFIGKSGDKTHHTIEDSTVSRFHARIDREEEELWLTDLNSTNGTFLNGIRLMPFGRMRVNKGDSIVISRKRYEFKYLV</sequence>
<reference evidence="2 3" key="1">
    <citation type="submission" date="2021-01" db="EMBL/GenBank/DDBJ databases">
        <title>Isolation and description of Catonella massiliensis sp. nov., a novel Catonella species, isolated from a stable periodontitis subject.</title>
        <authorList>
            <person name="Antezack A."/>
            <person name="Boxberger M."/>
            <person name="La Scola B."/>
            <person name="Monnet-Corti V."/>
        </authorList>
    </citation>
    <scope>NUCLEOTIDE SEQUENCE [LARGE SCALE GENOMIC DNA]</scope>
    <source>
        <strain evidence="2 3">Marseille-Q4567</strain>
    </source>
</reference>
<dbReference type="SMART" id="SM00240">
    <property type="entry name" value="FHA"/>
    <property type="match status" value="1"/>
</dbReference>
<dbReference type="Pfam" id="PF19909">
    <property type="entry name" value="DUF6382"/>
    <property type="match status" value="1"/>
</dbReference>
<name>A0ABS1IYV0_9FIRM</name>
<evidence type="ECO:0000259" key="1">
    <source>
        <dbReference type="PROSITE" id="PS50006"/>
    </source>
</evidence>
<organism evidence="2 3">
    <name type="scientific">Catonella massiliensis</name>
    <dbReference type="NCBI Taxonomy" id="2799636"/>
    <lineage>
        <taxon>Bacteria</taxon>
        <taxon>Bacillati</taxon>
        <taxon>Bacillota</taxon>
        <taxon>Clostridia</taxon>
        <taxon>Lachnospirales</taxon>
        <taxon>Lachnospiraceae</taxon>
        <taxon>Catonella</taxon>
    </lineage>
</organism>
<gene>
    <name evidence="2" type="ORF">JJN12_04590</name>
</gene>
<dbReference type="Gene3D" id="2.60.200.20">
    <property type="match status" value="1"/>
</dbReference>
<evidence type="ECO:0000313" key="3">
    <source>
        <dbReference type="Proteomes" id="UP000604730"/>
    </source>
</evidence>
<dbReference type="EMBL" id="JAEPRJ010000001">
    <property type="protein sequence ID" value="MBK5897064.1"/>
    <property type="molecule type" value="Genomic_DNA"/>
</dbReference>
<dbReference type="Proteomes" id="UP000604730">
    <property type="component" value="Unassembled WGS sequence"/>
</dbReference>
<dbReference type="InterPro" id="IPR008984">
    <property type="entry name" value="SMAD_FHA_dom_sf"/>
</dbReference>
<accession>A0ABS1IYV0</accession>
<dbReference type="PROSITE" id="PS50006">
    <property type="entry name" value="FHA_DOMAIN"/>
    <property type="match status" value="1"/>
</dbReference>
<protein>
    <submittedName>
        <fullName evidence="2">FHA domain-containing protein</fullName>
    </submittedName>
</protein>
<proteinExistence type="predicted"/>
<keyword evidence="3" id="KW-1185">Reference proteome</keyword>
<evidence type="ECO:0000313" key="2">
    <source>
        <dbReference type="EMBL" id="MBK5897064.1"/>
    </source>
</evidence>
<dbReference type="Pfam" id="PF00498">
    <property type="entry name" value="FHA"/>
    <property type="match status" value="1"/>
</dbReference>
<dbReference type="InterPro" id="IPR050923">
    <property type="entry name" value="Cell_Proc_Reg/RNA_Proc"/>
</dbReference>
<feature type="domain" description="FHA" evidence="1">
    <location>
        <begin position="367"/>
        <end position="417"/>
    </location>
</feature>